<reference evidence="3" key="3">
    <citation type="submission" date="2020-12" db="UniProtKB">
        <authorList>
            <consortium name="EnsemblPlants"/>
        </authorList>
    </citation>
    <scope>IDENTIFICATION</scope>
</reference>
<reference evidence="2 4" key="2">
    <citation type="journal article" date="2018" name="Plant J.">
        <title>The Physcomitrella patens chromosome-scale assembly reveals moss genome structure and evolution.</title>
        <authorList>
            <person name="Lang D."/>
            <person name="Ullrich K.K."/>
            <person name="Murat F."/>
            <person name="Fuchs J."/>
            <person name="Jenkins J."/>
            <person name="Haas F.B."/>
            <person name="Piednoel M."/>
            <person name="Gundlach H."/>
            <person name="Van Bel M."/>
            <person name="Meyberg R."/>
            <person name="Vives C."/>
            <person name="Morata J."/>
            <person name="Symeonidi A."/>
            <person name="Hiss M."/>
            <person name="Muchero W."/>
            <person name="Kamisugi Y."/>
            <person name="Saleh O."/>
            <person name="Blanc G."/>
            <person name="Decker E.L."/>
            <person name="van Gessel N."/>
            <person name="Grimwood J."/>
            <person name="Hayes R.D."/>
            <person name="Graham S.W."/>
            <person name="Gunter L.E."/>
            <person name="McDaniel S.F."/>
            <person name="Hoernstein S.N.W."/>
            <person name="Larsson A."/>
            <person name="Li F.W."/>
            <person name="Perroud P.F."/>
            <person name="Phillips J."/>
            <person name="Ranjan P."/>
            <person name="Rokshar D.S."/>
            <person name="Rothfels C.J."/>
            <person name="Schneider L."/>
            <person name="Shu S."/>
            <person name="Stevenson D.W."/>
            <person name="Thummler F."/>
            <person name="Tillich M."/>
            <person name="Villarreal Aguilar J.C."/>
            <person name="Widiez T."/>
            <person name="Wong G.K."/>
            <person name="Wymore A."/>
            <person name="Zhang Y."/>
            <person name="Zimmer A.D."/>
            <person name="Quatrano R.S."/>
            <person name="Mayer K.F.X."/>
            <person name="Goodstein D."/>
            <person name="Casacuberta J.M."/>
            <person name="Vandepoele K."/>
            <person name="Reski R."/>
            <person name="Cuming A.C."/>
            <person name="Tuskan G.A."/>
            <person name="Maumus F."/>
            <person name="Salse J."/>
            <person name="Schmutz J."/>
            <person name="Rensing S.A."/>
        </authorList>
    </citation>
    <scope>NUCLEOTIDE SEQUENCE [LARGE SCALE GENOMIC DNA]</scope>
    <source>
        <strain evidence="3 4">cv. Gransden 2004</strain>
    </source>
</reference>
<evidence type="ECO:0000313" key="4">
    <source>
        <dbReference type="Proteomes" id="UP000006727"/>
    </source>
</evidence>
<accession>A0A2K1IWN6</accession>
<gene>
    <name evidence="2" type="ORF">PHYPA_023497</name>
</gene>
<evidence type="ECO:0000256" key="1">
    <source>
        <dbReference type="SAM" id="SignalP"/>
    </source>
</evidence>
<evidence type="ECO:0000313" key="3">
    <source>
        <dbReference type="EnsemblPlants" id="Pp3c19_445V3.1"/>
    </source>
</evidence>
<evidence type="ECO:0000313" key="2">
    <source>
        <dbReference type="EMBL" id="PNR33681.1"/>
    </source>
</evidence>
<organism evidence="2">
    <name type="scientific">Physcomitrium patens</name>
    <name type="common">Spreading-leaved earth moss</name>
    <name type="synonym">Physcomitrella patens</name>
    <dbReference type="NCBI Taxonomy" id="3218"/>
    <lineage>
        <taxon>Eukaryota</taxon>
        <taxon>Viridiplantae</taxon>
        <taxon>Streptophyta</taxon>
        <taxon>Embryophyta</taxon>
        <taxon>Bryophyta</taxon>
        <taxon>Bryophytina</taxon>
        <taxon>Bryopsida</taxon>
        <taxon>Funariidae</taxon>
        <taxon>Funariales</taxon>
        <taxon>Funariaceae</taxon>
        <taxon>Physcomitrium</taxon>
    </lineage>
</organism>
<dbReference type="EMBL" id="ABEU02000019">
    <property type="protein sequence ID" value="PNR33681.1"/>
    <property type="molecule type" value="Genomic_DNA"/>
</dbReference>
<protein>
    <recommendedName>
        <fullName evidence="5">Secreted protein</fullName>
    </recommendedName>
</protein>
<reference evidence="2 4" key="1">
    <citation type="journal article" date="2008" name="Science">
        <title>The Physcomitrella genome reveals evolutionary insights into the conquest of land by plants.</title>
        <authorList>
            <person name="Rensing S."/>
            <person name="Lang D."/>
            <person name="Zimmer A."/>
            <person name="Terry A."/>
            <person name="Salamov A."/>
            <person name="Shapiro H."/>
            <person name="Nishiyama T."/>
            <person name="Perroud P.-F."/>
            <person name="Lindquist E."/>
            <person name="Kamisugi Y."/>
            <person name="Tanahashi T."/>
            <person name="Sakakibara K."/>
            <person name="Fujita T."/>
            <person name="Oishi K."/>
            <person name="Shin-I T."/>
            <person name="Kuroki Y."/>
            <person name="Toyoda A."/>
            <person name="Suzuki Y."/>
            <person name="Hashimoto A."/>
            <person name="Yamaguchi K."/>
            <person name="Sugano A."/>
            <person name="Kohara Y."/>
            <person name="Fujiyama A."/>
            <person name="Anterola A."/>
            <person name="Aoki S."/>
            <person name="Ashton N."/>
            <person name="Barbazuk W.B."/>
            <person name="Barker E."/>
            <person name="Bennetzen J."/>
            <person name="Bezanilla M."/>
            <person name="Blankenship R."/>
            <person name="Cho S.H."/>
            <person name="Dutcher S."/>
            <person name="Estelle M."/>
            <person name="Fawcett J.A."/>
            <person name="Gundlach H."/>
            <person name="Hanada K."/>
            <person name="Heyl A."/>
            <person name="Hicks K.A."/>
            <person name="Hugh J."/>
            <person name="Lohr M."/>
            <person name="Mayer K."/>
            <person name="Melkozernov A."/>
            <person name="Murata T."/>
            <person name="Nelson D."/>
            <person name="Pils B."/>
            <person name="Prigge M."/>
            <person name="Reiss B."/>
            <person name="Renner T."/>
            <person name="Rombauts S."/>
            <person name="Rushton P."/>
            <person name="Sanderfoot A."/>
            <person name="Schween G."/>
            <person name="Shiu S.-H."/>
            <person name="Stueber K."/>
            <person name="Theodoulou F.L."/>
            <person name="Tu H."/>
            <person name="Van de Peer Y."/>
            <person name="Verrier P.J."/>
            <person name="Waters E."/>
            <person name="Wood A."/>
            <person name="Yang L."/>
            <person name="Cove D."/>
            <person name="Cuming A."/>
            <person name="Hasebe M."/>
            <person name="Lucas S."/>
            <person name="Mishler D.B."/>
            <person name="Reski R."/>
            <person name="Grigoriev I."/>
            <person name="Quatrano R.S."/>
            <person name="Boore J.L."/>
        </authorList>
    </citation>
    <scope>NUCLEOTIDE SEQUENCE [LARGE SCALE GENOMIC DNA]</scope>
    <source>
        <strain evidence="3 4">cv. Gransden 2004</strain>
    </source>
</reference>
<dbReference type="EnsemblPlants" id="Pp3c19_445V3.1">
    <property type="protein sequence ID" value="Pp3c19_445V3.1"/>
    <property type="gene ID" value="Pp3c19_445"/>
</dbReference>
<dbReference type="AlphaFoldDB" id="A0A2K1IWN6"/>
<dbReference type="InParanoid" id="A0A2K1IWN6"/>
<keyword evidence="4" id="KW-1185">Reference proteome</keyword>
<keyword evidence="1" id="KW-0732">Signal</keyword>
<evidence type="ECO:0008006" key="5">
    <source>
        <dbReference type="Google" id="ProtNLM"/>
    </source>
</evidence>
<proteinExistence type="predicted"/>
<feature type="signal peptide" evidence="1">
    <location>
        <begin position="1"/>
        <end position="15"/>
    </location>
</feature>
<sequence length="146" mass="16519">MGWTTLLMCLSLVRAHVPGFECKPGRKWDLVDEGVHLGEARRRGRLLIMTHGTQGGNSVSINTHGFFARKSIRTLIILWRSDSLHVSYGVLYHSGQFMNMHRTIYGTSKTNGRRLNISVTARFTVSHVSYAIIIIVEAIFEQHLLV</sequence>
<name>A0A2K1IWN6_PHYPA</name>
<feature type="chain" id="PRO_5036042778" description="Secreted protein" evidence="1">
    <location>
        <begin position="16"/>
        <end position="146"/>
    </location>
</feature>
<dbReference type="Gramene" id="Pp3c19_445V3.1">
    <property type="protein sequence ID" value="Pp3c19_445V3.1"/>
    <property type="gene ID" value="Pp3c19_445"/>
</dbReference>
<dbReference type="Proteomes" id="UP000006727">
    <property type="component" value="Chromosome 19"/>
</dbReference>